<protein>
    <recommendedName>
        <fullName evidence="2">Transglutaminase-like domain-containing protein</fullName>
    </recommendedName>
</protein>
<evidence type="ECO:0000313" key="4">
    <source>
        <dbReference type="Proteomes" id="UP001157017"/>
    </source>
</evidence>
<dbReference type="Proteomes" id="UP001157017">
    <property type="component" value="Unassembled WGS sequence"/>
</dbReference>
<keyword evidence="4" id="KW-1185">Reference proteome</keyword>
<dbReference type="SUPFAM" id="SSF54001">
    <property type="entry name" value="Cysteine proteinases"/>
    <property type="match status" value="1"/>
</dbReference>
<feature type="compositionally biased region" description="Pro residues" evidence="1">
    <location>
        <begin position="417"/>
        <end position="431"/>
    </location>
</feature>
<feature type="compositionally biased region" description="Basic residues" evidence="1">
    <location>
        <begin position="377"/>
        <end position="386"/>
    </location>
</feature>
<dbReference type="InterPro" id="IPR038765">
    <property type="entry name" value="Papain-like_cys_pep_sf"/>
</dbReference>
<feature type="region of interest" description="Disordered" evidence="1">
    <location>
        <begin position="28"/>
        <end position="49"/>
    </location>
</feature>
<organism evidence="3 4">
    <name type="scientific">Angustibacter aerolatus</name>
    <dbReference type="NCBI Taxonomy" id="1162965"/>
    <lineage>
        <taxon>Bacteria</taxon>
        <taxon>Bacillati</taxon>
        <taxon>Actinomycetota</taxon>
        <taxon>Actinomycetes</taxon>
        <taxon>Kineosporiales</taxon>
        <taxon>Kineosporiaceae</taxon>
    </lineage>
</organism>
<dbReference type="Gene3D" id="3.10.620.30">
    <property type="match status" value="1"/>
</dbReference>
<name>A0ABQ6JF41_9ACTN</name>
<gene>
    <name evidence="3" type="ORF">GCM10025868_06850</name>
</gene>
<dbReference type="PANTHER" id="PTHR42736:SF1">
    <property type="entry name" value="PROTEIN-GLUTAMINE GAMMA-GLUTAMYLTRANSFERASE"/>
    <property type="match status" value="1"/>
</dbReference>
<dbReference type="InterPro" id="IPR052901">
    <property type="entry name" value="Bact_TGase-like"/>
</dbReference>
<dbReference type="Pfam" id="PF11992">
    <property type="entry name" value="TgpA_N"/>
    <property type="match status" value="1"/>
</dbReference>
<feature type="compositionally biased region" description="Basic residues" evidence="1">
    <location>
        <begin position="318"/>
        <end position="344"/>
    </location>
</feature>
<evidence type="ECO:0000256" key="1">
    <source>
        <dbReference type="SAM" id="MobiDB-lite"/>
    </source>
</evidence>
<comment type="caution">
    <text evidence="3">The sequence shown here is derived from an EMBL/GenBank/DDBJ whole genome shotgun (WGS) entry which is preliminary data.</text>
</comment>
<evidence type="ECO:0000259" key="2">
    <source>
        <dbReference type="SMART" id="SM00460"/>
    </source>
</evidence>
<dbReference type="PANTHER" id="PTHR42736">
    <property type="entry name" value="PROTEIN-GLUTAMINE GAMMA-GLUTAMYLTRANSFERASE"/>
    <property type="match status" value="1"/>
</dbReference>
<accession>A0ABQ6JF41</accession>
<feature type="compositionally biased region" description="Basic and acidic residues" evidence="1">
    <location>
        <begin position="358"/>
        <end position="367"/>
    </location>
</feature>
<feature type="compositionally biased region" description="Low complexity" evidence="1">
    <location>
        <begin position="276"/>
        <end position="317"/>
    </location>
</feature>
<evidence type="ECO:0000313" key="3">
    <source>
        <dbReference type="EMBL" id="GMA85435.1"/>
    </source>
</evidence>
<dbReference type="Pfam" id="PF01841">
    <property type="entry name" value="Transglut_core"/>
    <property type="match status" value="1"/>
</dbReference>
<dbReference type="InterPro" id="IPR002931">
    <property type="entry name" value="Transglutaminase-like"/>
</dbReference>
<dbReference type="SMART" id="SM00460">
    <property type="entry name" value="TGc"/>
    <property type="match status" value="1"/>
</dbReference>
<reference evidence="4" key="1">
    <citation type="journal article" date="2019" name="Int. J. Syst. Evol. Microbiol.">
        <title>The Global Catalogue of Microorganisms (GCM) 10K type strain sequencing project: providing services to taxonomists for standard genome sequencing and annotation.</title>
        <authorList>
            <consortium name="The Broad Institute Genomics Platform"/>
            <consortium name="The Broad Institute Genome Sequencing Center for Infectious Disease"/>
            <person name="Wu L."/>
            <person name="Ma J."/>
        </authorList>
    </citation>
    <scope>NUCLEOTIDE SEQUENCE [LARGE SCALE GENOMIC DNA]</scope>
    <source>
        <strain evidence="4">NBRC 108730</strain>
    </source>
</reference>
<feature type="domain" description="Transglutaminase-like" evidence="2">
    <location>
        <begin position="198"/>
        <end position="270"/>
    </location>
</feature>
<feature type="region of interest" description="Disordered" evidence="1">
    <location>
        <begin position="265"/>
        <end position="431"/>
    </location>
</feature>
<sequence>MLRYTTTQTAVAPLRIVTADTFDGETWKPGTTDVSRRNRAAKGLPNPPGLTDAIARQAYTMRIDVSPNLDQDFLPLPYPARKVDIDGAWLYDAASLNVLGEGETVRDKSYSVDYLDVTPTADQARAAPAAAQDTMQRYVRLPSSLPDVVRQRALEVTQGASTAYDQAMALQEWFRSKGGFTYSTQAPADSGGDAVADFLQSKQGFCIQFASAMATMSRSLGIPARIGVGFLPGTPDGQNTWSVRLTDAHAWPEPVLRGRRLGAVRADPRHPHRRAPAWAAPATTGGTSDTASTSGATDAATGSSATRLARPAAGRPAGPRRRGRRRRRERRGARRGRRVGRRRAVAAGGRGAAAARRAARDPGERRARPTSTPSRRCLPRRARRSPVGRPAGAARRPRRPPRHRQHAAPGRRRAWPVRPPCWPSPAPPSAG</sequence>
<dbReference type="InterPro" id="IPR021878">
    <property type="entry name" value="TgpA_N"/>
</dbReference>
<feature type="compositionally biased region" description="Basic residues" evidence="1">
    <location>
        <begin position="395"/>
        <end position="415"/>
    </location>
</feature>
<dbReference type="EMBL" id="BSUZ01000001">
    <property type="protein sequence ID" value="GMA85435.1"/>
    <property type="molecule type" value="Genomic_DNA"/>
</dbReference>
<proteinExistence type="predicted"/>